<dbReference type="GO" id="GO:0003676">
    <property type="term" value="F:nucleic acid binding"/>
    <property type="evidence" value="ECO:0007669"/>
    <property type="project" value="InterPro"/>
</dbReference>
<organism evidence="2 3">
    <name type="scientific">Corynebacterium kalinowskii</name>
    <dbReference type="NCBI Taxonomy" id="2675216"/>
    <lineage>
        <taxon>Bacteria</taxon>
        <taxon>Bacillati</taxon>
        <taxon>Actinomycetota</taxon>
        <taxon>Actinomycetes</taxon>
        <taxon>Mycobacteriales</taxon>
        <taxon>Corynebacteriaceae</taxon>
        <taxon>Corynebacterium</taxon>
    </lineage>
</organism>
<dbReference type="NCBIfam" id="NF005927">
    <property type="entry name" value="PRK07942.1"/>
    <property type="match status" value="1"/>
</dbReference>
<dbReference type="Pfam" id="PF00929">
    <property type="entry name" value="RNase_T"/>
    <property type="match status" value="1"/>
</dbReference>
<dbReference type="InterPro" id="IPR036397">
    <property type="entry name" value="RNaseH_sf"/>
</dbReference>
<sequence length="223" mass="24954">MDTFSPQRMLSFDLETTSANPFEARIVTSALVRIQGRDVDAQEMLADPGVEIPEGAQKVHGITTEYAREHGKPHDEVLDATIAAIQQGWKDGLTLIVFNASYDLTVLGQLRPGFVVTGPVFDPFVVDKLKDPYRKGKRTLTDLCALYDVKLDTAHEATSDALAAARIAWKQVRQWPELEKMPVDELMEFQAVGYYRAQESFKRYLEGKGSDSSDVNLSWPMQS</sequence>
<dbReference type="CDD" id="cd06127">
    <property type="entry name" value="DEDDh"/>
    <property type="match status" value="1"/>
</dbReference>
<dbReference type="AlphaFoldDB" id="A0A6B8VWZ1"/>
<evidence type="ECO:0000313" key="2">
    <source>
        <dbReference type="EMBL" id="QGU01820.1"/>
    </source>
</evidence>
<dbReference type="InterPro" id="IPR012337">
    <property type="entry name" value="RNaseH-like_sf"/>
</dbReference>
<name>A0A6B8VWZ1_9CORY</name>
<reference evidence="3" key="1">
    <citation type="submission" date="2019-11" db="EMBL/GenBank/DDBJ databases">
        <title>Complete genome sequence of Corynebacterium kalinowskii 1959, a novel Corynebacterium species isolated from soil of a small paddock in Vilsendorf, Germany.</title>
        <authorList>
            <person name="Schaffert L."/>
            <person name="Ruwe M."/>
            <person name="Milse J."/>
            <person name="Hanuschka K."/>
            <person name="Ortseifen V."/>
            <person name="Droste J."/>
            <person name="Brandt D."/>
            <person name="Schlueter L."/>
            <person name="Kutter Y."/>
            <person name="Vinke S."/>
            <person name="Viehoefer P."/>
            <person name="Jacob L."/>
            <person name="Luebke N.-C."/>
            <person name="Schulte-Berndt E."/>
            <person name="Hain C."/>
            <person name="Linder M."/>
            <person name="Schmidt P."/>
            <person name="Wollenschlaeger L."/>
            <person name="Luttermann T."/>
            <person name="Thieme E."/>
            <person name="Hassa J."/>
            <person name="Haak M."/>
            <person name="Wittchen M."/>
            <person name="Mentz A."/>
            <person name="Persicke M."/>
            <person name="Busche T."/>
            <person name="Ruckert C."/>
        </authorList>
    </citation>
    <scope>NUCLEOTIDE SEQUENCE [LARGE SCALE GENOMIC DNA]</scope>
    <source>
        <strain evidence="3">1959</strain>
    </source>
</reference>
<evidence type="ECO:0000313" key="3">
    <source>
        <dbReference type="Proteomes" id="UP000427071"/>
    </source>
</evidence>
<dbReference type="SUPFAM" id="SSF53098">
    <property type="entry name" value="Ribonuclease H-like"/>
    <property type="match status" value="1"/>
</dbReference>
<keyword evidence="3" id="KW-1185">Reference proteome</keyword>
<evidence type="ECO:0000259" key="1">
    <source>
        <dbReference type="SMART" id="SM00479"/>
    </source>
</evidence>
<dbReference type="Proteomes" id="UP000427071">
    <property type="component" value="Chromosome"/>
</dbReference>
<proteinExistence type="predicted"/>
<dbReference type="Gene3D" id="3.30.420.10">
    <property type="entry name" value="Ribonuclease H-like superfamily/Ribonuclease H"/>
    <property type="match status" value="1"/>
</dbReference>
<feature type="domain" description="Exonuclease" evidence="1">
    <location>
        <begin position="8"/>
        <end position="177"/>
    </location>
</feature>
<dbReference type="RefSeq" id="WP_156192191.1">
    <property type="nucleotide sequence ID" value="NZ_CP046452.1"/>
</dbReference>
<protein>
    <submittedName>
        <fullName evidence="2">DNA polymerase III subunit epsilon</fullName>
    </submittedName>
</protein>
<dbReference type="KEGG" id="ckw:CKALI_04710"/>
<gene>
    <name evidence="2" type="ORF">CKALI_04710</name>
</gene>
<dbReference type="SMART" id="SM00479">
    <property type="entry name" value="EXOIII"/>
    <property type="match status" value="1"/>
</dbReference>
<dbReference type="InterPro" id="IPR013520">
    <property type="entry name" value="Ribonucl_H"/>
</dbReference>
<accession>A0A6B8VWZ1</accession>
<dbReference type="EMBL" id="CP046452">
    <property type="protein sequence ID" value="QGU01820.1"/>
    <property type="molecule type" value="Genomic_DNA"/>
</dbReference>
<dbReference type="GO" id="GO:0004527">
    <property type="term" value="F:exonuclease activity"/>
    <property type="evidence" value="ECO:0007669"/>
    <property type="project" value="UniProtKB-ARBA"/>
</dbReference>